<dbReference type="Gene3D" id="3.40.50.720">
    <property type="entry name" value="NAD(P)-binding Rossmann-like Domain"/>
    <property type="match status" value="1"/>
</dbReference>
<sequence length="327" mass="33776">MGTQRSIARRSRVAVVAGGSRGLGLLVALDLARRGWSVAVCARGEDGVAHAVRRLDGAARRGAAMRGAVYDVGDADAVAAWIADVEDELGPIDAAFSVAGVMDVGPAETMRIADFDQAIDVMLRGPIHLAWAVLPGMRARRRGRIGVVTSIGGIVSVPHLLPYSAAKAGAVGFTEGLAAELAGTGVSATTIVPGLMRTGAHEVARFRGRRSAELAWFSAGASLPIVSTSAERAARRMVEGVLAGRPHVRVPWWIHVAMRVHGLAPSTTVRAAGLAGRLLPSAGRSPDGPAEGGTVPRSPVVAALTVLGTRAAQRLGTRVDREGDGRS</sequence>
<dbReference type="SUPFAM" id="SSF51735">
    <property type="entry name" value="NAD(P)-binding Rossmann-fold domains"/>
    <property type="match status" value="1"/>
</dbReference>
<evidence type="ECO:0000256" key="2">
    <source>
        <dbReference type="ARBA" id="ARBA00023002"/>
    </source>
</evidence>
<dbReference type="Pfam" id="PF00106">
    <property type="entry name" value="adh_short"/>
    <property type="match status" value="1"/>
</dbReference>
<dbReference type="InterPro" id="IPR036291">
    <property type="entry name" value="NAD(P)-bd_dom_sf"/>
</dbReference>
<accession>A0ABP5MEW4</accession>
<comment type="similarity">
    <text evidence="1 3">Belongs to the short-chain dehydrogenases/reductases (SDR) family.</text>
</comment>
<evidence type="ECO:0000256" key="3">
    <source>
        <dbReference type="RuleBase" id="RU000363"/>
    </source>
</evidence>
<dbReference type="PRINTS" id="PR00080">
    <property type="entry name" value="SDRFAMILY"/>
</dbReference>
<gene>
    <name evidence="4" type="ORF">GCM10009846_13040</name>
</gene>
<evidence type="ECO:0000256" key="1">
    <source>
        <dbReference type="ARBA" id="ARBA00006484"/>
    </source>
</evidence>
<dbReference type="PANTHER" id="PTHR44196:SF1">
    <property type="entry name" value="DEHYDROGENASE_REDUCTASE SDR FAMILY MEMBER 7B"/>
    <property type="match status" value="1"/>
</dbReference>
<organism evidence="4 5">
    <name type="scientific">Agrococcus versicolor</name>
    <dbReference type="NCBI Taxonomy" id="501482"/>
    <lineage>
        <taxon>Bacteria</taxon>
        <taxon>Bacillati</taxon>
        <taxon>Actinomycetota</taxon>
        <taxon>Actinomycetes</taxon>
        <taxon>Micrococcales</taxon>
        <taxon>Microbacteriaceae</taxon>
        <taxon>Agrococcus</taxon>
    </lineage>
</organism>
<name>A0ABP5MEW4_9MICO</name>
<evidence type="ECO:0000313" key="5">
    <source>
        <dbReference type="Proteomes" id="UP001501599"/>
    </source>
</evidence>
<comment type="caution">
    <text evidence="4">The sequence shown here is derived from an EMBL/GenBank/DDBJ whole genome shotgun (WGS) entry which is preliminary data.</text>
</comment>
<dbReference type="RefSeq" id="WP_344341825.1">
    <property type="nucleotide sequence ID" value="NZ_BAAAQT010000005.1"/>
</dbReference>
<keyword evidence="5" id="KW-1185">Reference proteome</keyword>
<dbReference type="InterPro" id="IPR002347">
    <property type="entry name" value="SDR_fam"/>
</dbReference>
<dbReference type="PANTHER" id="PTHR44196">
    <property type="entry name" value="DEHYDROGENASE/REDUCTASE SDR FAMILY MEMBER 7B"/>
    <property type="match status" value="1"/>
</dbReference>
<dbReference type="EMBL" id="BAAAQT010000005">
    <property type="protein sequence ID" value="GAA2172974.1"/>
    <property type="molecule type" value="Genomic_DNA"/>
</dbReference>
<dbReference type="Proteomes" id="UP001501599">
    <property type="component" value="Unassembled WGS sequence"/>
</dbReference>
<protein>
    <submittedName>
        <fullName evidence="4">SDR family oxidoreductase</fullName>
    </submittedName>
</protein>
<dbReference type="PRINTS" id="PR00081">
    <property type="entry name" value="GDHRDH"/>
</dbReference>
<dbReference type="InterPro" id="IPR020904">
    <property type="entry name" value="Sc_DH/Rdtase_CS"/>
</dbReference>
<reference evidence="5" key="1">
    <citation type="journal article" date="2019" name="Int. J. Syst. Evol. Microbiol.">
        <title>The Global Catalogue of Microorganisms (GCM) 10K type strain sequencing project: providing services to taxonomists for standard genome sequencing and annotation.</title>
        <authorList>
            <consortium name="The Broad Institute Genomics Platform"/>
            <consortium name="The Broad Institute Genome Sequencing Center for Infectious Disease"/>
            <person name="Wu L."/>
            <person name="Ma J."/>
        </authorList>
    </citation>
    <scope>NUCLEOTIDE SEQUENCE [LARGE SCALE GENOMIC DNA]</scope>
    <source>
        <strain evidence="5">JCM 16026</strain>
    </source>
</reference>
<proteinExistence type="inferred from homology"/>
<evidence type="ECO:0000313" key="4">
    <source>
        <dbReference type="EMBL" id="GAA2172974.1"/>
    </source>
</evidence>
<keyword evidence="2" id="KW-0560">Oxidoreductase</keyword>
<dbReference type="PROSITE" id="PS00061">
    <property type="entry name" value="ADH_SHORT"/>
    <property type="match status" value="1"/>
</dbReference>